<keyword evidence="4" id="KW-0456">Lyase</keyword>
<comment type="pathway">
    <text evidence="1">Carbohydrate acid metabolism.</text>
</comment>
<evidence type="ECO:0000256" key="3">
    <source>
        <dbReference type="ARBA" id="ARBA00011233"/>
    </source>
</evidence>
<comment type="similarity">
    <text evidence="2">Belongs to the KHG/KDPG aldolase family.</text>
</comment>
<dbReference type="InterPro" id="IPR000887">
    <property type="entry name" value="Aldlse_KDPG_KHG"/>
</dbReference>
<sequence>MTSEPTGLIAILRGLTPAEAPAIGEALHGAGFRKIEVPLNSPEPLESIRLLRATLPEDTLVGAGTVLSVEDVSAVAAAGGQMVVSPNFNPAVVAETARLGLLSYPGVATASEAFAALEAGATALKLFPSNQVGIAGMKAWASVLPAGTQMLPVGGVDDSTLGAWLTAGAQGAGVGSWLYRAGDTAADVGARAASIQAVYDANH</sequence>
<comment type="subunit">
    <text evidence="3">Homotrimer.</text>
</comment>
<dbReference type="CDD" id="cd00452">
    <property type="entry name" value="KDPG_aldolase"/>
    <property type="match status" value="1"/>
</dbReference>
<dbReference type="PANTHER" id="PTHR30246:SF1">
    <property type="entry name" value="2-DEHYDRO-3-DEOXY-6-PHOSPHOGALACTONATE ALDOLASE-RELATED"/>
    <property type="match status" value="1"/>
</dbReference>
<dbReference type="RefSeq" id="WP_119425878.1">
    <property type="nucleotide sequence ID" value="NZ_QQXK01000039.1"/>
</dbReference>
<evidence type="ECO:0000313" key="7">
    <source>
        <dbReference type="Proteomes" id="UP000265419"/>
    </source>
</evidence>
<protein>
    <submittedName>
        <fullName evidence="6">2-dehydro-3-deoxy-6-phosphogalactonate aldolase</fullName>
    </submittedName>
</protein>
<dbReference type="PROSITE" id="PS00160">
    <property type="entry name" value="ALDOLASE_KDPG_KHG_2"/>
    <property type="match status" value="1"/>
</dbReference>
<dbReference type="Proteomes" id="UP000265419">
    <property type="component" value="Unassembled WGS sequence"/>
</dbReference>
<comment type="caution">
    <text evidence="6">The sequence shown here is derived from an EMBL/GenBank/DDBJ whole genome shotgun (WGS) entry which is preliminary data.</text>
</comment>
<organism evidence="6 7">
    <name type="scientific">Galactobacter valiniphilus</name>
    <dbReference type="NCBI Taxonomy" id="2676122"/>
    <lineage>
        <taxon>Bacteria</taxon>
        <taxon>Bacillati</taxon>
        <taxon>Actinomycetota</taxon>
        <taxon>Actinomycetes</taxon>
        <taxon>Micrococcales</taxon>
        <taxon>Micrococcaceae</taxon>
        <taxon>Galactobacter</taxon>
    </lineage>
</organism>
<evidence type="ECO:0000256" key="5">
    <source>
        <dbReference type="ARBA" id="ARBA00023277"/>
    </source>
</evidence>
<dbReference type="PANTHER" id="PTHR30246">
    <property type="entry name" value="2-KETO-3-DEOXY-6-PHOSPHOGLUCONATE ALDOLASE"/>
    <property type="match status" value="1"/>
</dbReference>
<keyword evidence="7" id="KW-1185">Reference proteome</keyword>
<dbReference type="SUPFAM" id="SSF51569">
    <property type="entry name" value="Aldolase"/>
    <property type="match status" value="1"/>
</dbReference>
<name>A0A399JA32_9MICC</name>
<evidence type="ECO:0000313" key="6">
    <source>
        <dbReference type="EMBL" id="RII41049.1"/>
    </source>
</evidence>
<dbReference type="GO" id="GO:0016829">
    <property type="term" value="F:lyase activity"/>
    <property type="evidence" value="ECO:0007669"/>
    <property type="project" value="UniProtKB-KW"/>
</dbReference>
<dbReference type="EMBL" id="QQXK01000039">
    <property type="protein sequence ID" value="RII41049.1"/>
    <property type="molecule type" value="Genomic_DNA"/>
</dbReference>
<dbReference type="NCBIfam" id="NF006600">
    <property type="entry name" value="PRK09140.1"/>
    <property type="match status" value="1"/>
</dbReference>
<evidence type="ECO:0000256" key="2">
    <source>
        <dbReference type="ARBA" id="ARBA00006906"/>
    </source>
</evidence>
<evidence type="ECO:0000256" key="4">
    <source>
        <dbReference type="ARBA" id="ARBA00023239"/>
    </source>
</evidence>
<accession>A0A399JA32</accession>
<dbReference type="AlphaFoldDB" id="A0A399JA32"/>
<dbReference type="InterPro" id="IPR013785">
    <property type="entry name" value="Aldolase_TIM"/>
</dbReference>
<dbReference type="Gene3D" id="3.20.20.70">
    <property type="entry name" value="Aldolase class I"/>
    <property type="match status" value="1"/>
</dbReference>
<proteinExistence type="inferred from homology"/>
<dbReference type="InterPro" id="IPR031338">
    <property type="entry name" value="KDPG/KHG_AS_2"/>
</dbReference>
<dbReference type="Pfam" id="PF01081">
    <property type="entry name" value="Aldolase"/>
    <property type="match status" value="1"/>
</dbReference>
<evidence type="ECO:0000256" key="1">
    <source>
        <dbReference type="ARBA" id="ARBA00004761"/>
    </source>
</evidence>
<reference evidence="6 7" key="1">
    <citation type="submission" date="2018-07" db="EMBL/GenBank/DDBJ databases">
        <title>Arthrobacter sp. nov., isolated from raw cow's milk with high bacterial count.</title>
        <authorList>
            <person name="Hahne J."/>
            <person name="Isele D."/>
            <person name="Lipski A."/>
        </authorList>
    </citation>
    <scope>NUCLEOTIDE SEQUENCE [LARGE SCALE GENOMIC DNA]</scope>
    <source>
        <strain evidence="6 7">JZ R-35</strain>
    </source>
</reference>
<keyword evidence="5" id="KW-0119">Carbohydrate metabolism</keyword>
<gene>
    <name evidence="6" type="ORF">DWB68_14740</name>
</gene>